<dbReference type="STRING" id="658218.SAMN05216562_3382"/>
<dbReference type="EMBL" id="FNQO01000007">
    <property type="protein sequence ID" value="SEA49938.1"/>
    <property type="molecule type" value="Genomic_DNA"/>
</dbReference>
<evidence type="ECO:0000313" key="5">
    <source>
        <dbReference type="EMBL" id="SEA49938.1"/>
    </source>
</evidence>
<dbReference type="GO" id="GO:0016405">
    <property type="term" value="F:CoA-ligase activity"/>
    <property type="evidence" value="ECO:0007669"/>
    <property type="project" value="TreeGrafter"/>
</dbReference>
<gene>
    <name evidence="5" type="ORF">SAMN05216562_3382</name>
</gene>
<dbReference type="Pfam" id="PF13193">
    <property type="entry name" value="AMP-binding_C"/>
    <property type="match status" value="1"/>
</dbReference>
<accession>A0A1H4BPB0</accession>
<evidence type="ECO:0000259" key="3">
    <source>
        <dbReference type="Pfam" id="PF00501"/>
    </source>
</evidence>
<dbReference type="PROSITE" id="PS00455">
    <property type="entry name" value="AMP_BINDING"/>
    <property type="match status" value="1"/>
</dbReference>
<dbReference type="OrthoDB" id="9047442at2"/>
<dbReference type="SUPFAM" id="SSF56801">
    <property type="entry name" value="Acetyl-CoA synthetase-like"/>
    <property type="match status" value="1"/>
</dbReference>
<dbReference type="InterPro" id="IPR042099">
    <property type="entry name" value="ANL_N_sf"/>
</dbReference>
<keyword evidence="6" id="KW-1185">Reference proteome</keyword>
<feature type="domain" description="AMP-dependent synthetase/ligase" evidence="3">
    <location>
        <begin position="40"/>
        <end position="434"/>
    </location>
</feature>
<dbReference type="InterPro" id="IPR025110">
    <property type="entry name" value="AMP-bd_C"/>
</dbReference>
<dbReference type="InterPro" id="IPR000873">
    <property type="entry name" value="AMP-dep_synth/lig_dom"/>
</dbReference>
<proteinExistence type="inferred from homology"/>
<sequence>MNEQAYLQQVRELHQANWPQGAPQTPLYPHGEKPVTEYLAEWARVNPNKPAIHFYGYDLSYAELDELSTRFANLLRSYGIQPGDGVTVFMPNCPQFHIAYFGILKCGAVHIPVSPLSKEMELLHQLGDSQPKVALCLDALLPIMQPVCEKLGIEHLLATSYAELTPENPTATLPDLFLAPKVELVDPIVDFLPAVKAAPAEPLDYTPGLDDLAALNYTSGTTGLPKGVMHTQRNMIGTMAAFYPIVFGEVGPEGTDQVMLNFLPEFWIAGENTGLLMPIYSGATLVLMARWDAVAFMELVQHYKVNLSCVLVDSVDEILNHPDHDKYDLSSLNTTPCISFIKKLNHDYRQRWRALTGATLFETAYGMTETHTCDTFTAGFQDDDFDLSIEPAFLGLPVPGNEIKICDFETGELLPLGSEGEILVRTPTMMKGYWNKPDVNETLFLDGGWYRTGDLGMLTEQGYFRYLGRRKEMLKVNGMSVFPTEVEAMLGQHPAVGACGVVGRPDEKKGQVPVAFLTLKPGFEETEESLRDWCKDAMAIFKVPEIRIKDQLPMTPTGKIRKVELEQEV</sequence>
<dbReference type="InterPro" id="IPR045851">
    <property type="entry name" value="AMP-bd_C_sf"/>
</dbReference>
<evidence type="ECO:0000259" key="4">
    <source>
        <dbReference type="Pfam" id="PF13193"/>
    </source>
</evidence>
<dbReference type="Pfam" id="PF00501">
    <property type="entry name" value="AMP-binding"/>
    <property type="match status" value="1"/>
</dbReference>
<dbReference type="NCBIfam" id="NF004822">
    <property type="entry name" value="PRK06178.1"/>
    <property type="match status" value="1"/>
</dbReference>
<dbReference type="Gene3D" id="3.30.300.30">
    <property type="match status" value="1"/>
</dbReference>
<dbReference type="Gene3D" id="3.40.50.12780">
    <property type="entry name" value="N-terminal domain of ligase-like"/>
    <property type="match status" value="1"/>
</dbReference>
<reference evidence="6" key="1">
    <citation type="submission" date="2016-10" db="EMBL/GenBank/DDBJ databases">
        <authorList>
            <person name="Varghese N."/>
            <person name="Submissions S."/>
        </authorList>
    </citation>
    <scope>NUCLEOTIDE SEQUENCE [LARGE SCALE GENOMIC DNA]</scope>
    <source>
        <strain evidence="6">CGMCC 1.10657</strain>
    </source>
</reference>
<dbReference type="AlphaFoldDB" id="A0A1H4BPB0"/>
<dbReference type="PANTHER" id="PTHR24096">
    <property type="entry name" value="LONG-CHAIN-FATTY-ACID--COA LIGASE"/>
    <property type="match status" value="1"/>
</dbReference>
<dbReference type="PANTHER" id="PTHR24096:SF149">
    <property type="entry name" value="AMP-BINDING DOMAIN-CONTAINING PROTEIN-RELATED"/>
    <property type="match status" value="1"/>
</dbReference>
<evidence type="ECO:0000256" key="1">
    <source>
        <dbReference type="ARBA" id="ARBA00006432"/>
    </source>
</evidence>
<evidence type="ECO:0000256" key="2">
    <source>
        <dbReference type="ARBA" id="ARBA00022598"/>
    </source>
</evidence>
<feature type="domain" description="AMP-binding enzyme C-terminal" evidence="4">
    <location>
        <begin position="485"/>
        <end position="559"/>
    </location>
</feature>
<protein>
    <submittedName>
        <fullName evidence="5">Fatty-acyl-CoA synthase/long-chain acyl-CoA synthetase</fullName>
    </submittedName>
</protein>
<dbReference type="Proteomes" id="UP000198658">
    <property type="component" value="Unassembled WGS sequence"/>
</dbReference>
<name>A0A1H4BPB0_9GAMM</name>
<keyword evidence="2" id="KW-0436">Ligase</keyword>
<evidence type="ECO:0000313" key="6">
    <source>
        <dbReference type="Proteomes" id="UP000198658"/>
    </source>
</evidence>
<organism evidence="5 6">
    <name type="scientific">Microbulbifer marinus</name>
    <dbReference type="NCBI Taxonomy" id="658218"/>
    <lineage>
        <taxon>Bacteria</taxon>
        <taxon>Pseudomonadati</taxon>
        <taxon>Pseudomonadota</taxon>
        <taxon>Gammaproteobacteria</taxon>
        <taxon>Cellvibrionales</taxon>
        <taxon>Microbulbiferaceae</taxon>
        <taxon>Microbulbifer</taxon>
    </lineage>
</organism>
<comment type="similarity">
    <text evidence="1">Belongs to the ATP-dependent AMP-binding enzyme family.</text>
</comment>
<dbReference type="InterPro" id="IPR020845">
    <property type="entry name" value="AMP-binding_CS"/>
</dbReference>